<feature type="domain" description="Haemin-degrading HemS/ChuX" evidence="1">
    <location>
        <begin position="212"/>
        <end position="342"/>
    </location>
</feature>
<gene>
    <name evidence="2" type="ORF">A4R26_03645</name>
</gene>
<dbReference type="EMBL" id="LWBP01000188">
    <property type="protein sequence ID" value="OQP58559.1"/>
    <property type="molecule type" value="Genomic_DNA"/>
</dbReference>
<evidence type="ECO:0000313" key="3">
    <source>
        <dbReference type="Proteomes" id="UP000192276"/>
    </source>
</evidence>
<evidence type="ECO:0000259" key="1">
    <source>
        <dbReference type="Pfam" id="PF05171"/>
    </source>
</evidence>
<dbReference type="STRING" id="550983.A4R26_03645"/>
<dbReference type="Pfam" id="PF05171">
    <property type="entry name" value="HemS"/>
    <property type="match status" value="2"/>
</dbReference>
<dbReference type="GO" id="GO:0006826">
    <property type="term" value="P:iron ion transport"/>
    <property type="evidence" value="ECO:0007669"/>
    <property type="project" value="InterPro"/>
</dbReference>
<accession>A0A1V9FJM6</accession>
<keyword evidence="3" id="KW-1185">Reference proteome</keyword>
<evidence type="ECO:0000313" key="2">
    <source>
        <dbReference type="EMBL" id="OQP58559.1"/>
    </source>
</evidence>
<reference evidence="3" key="1">
    <citation type="submission" date="2016-04" db="EMBL/GenBank/DDBJ databases">
        <authorList>
            <person name="Chen L."/>
            <person name="Zhuang W."/>
            <person name="Wang G."/>
        </authorList>
    </citation>
    <scope>NUCLEOTIDE SEQUENCE [LARGE SCALE GENOMIC DNA]</scope>
    <source>
        <strain evidence="3">208</strain>
    </source>
</reference>
<protein>
    <recommendedName>
        <fullName evidence="1">Haemin-degrading HemS/ChuX domain-containing protein</fullName>
    </recommendedName>
</protein>
<dbReference type="RefSeq" id="WP_207625780.1">
    <property type="nucleotide sequence ID" value="NZ_LWBP01000188.1"/>
</dbReference>
<dbReference type="InterPro" id="IPR053733">
    <property type="entry name" value="Heme_Transport_Util_sf"/>
</dbReference>
<feature type="domain" description="Haemin-degrading HemS/ChuX" evidence="1">
    <location>
        <begin position="34"/>
        <end position="161"/>
    </location>
</feature>
<dbReference type="SUPFAM" id="SSF144064">
    <property type="entry name" value="Heme iron utilization protein-like"/>
    <property type="match status" value="1"/>
</dbReference>
<dbReference type="CDD" id="cd16831">
    <property type="entry name" value="HemS-like_C"/>
    <property type="match status" value="1"/>
</dbReference>
<proteinExistence type="predicted"/>
<comment type="caution">
    <text evidence="2">The sequence shown here is derived from an EMBL/GenBank/DDBJ whole genome shotgun (WGS) entry which is preliminary data.</text>
</comment>
<name>A0A1V9FJM6_9BACT</name>
<dbReference type="InterPro" id="IPR007845">
    <property type="entry name" value="HemS/ChuX_dom"/>
</dbReference>
<dbReference type="Proteomes" id="UP000192276">
    <property type="component" value="Unassembled WGS sequence"/>
</dbReference>
<sequence length="344" mass="39032">MSTMTNLSLKDKWLTFHRDNPRVRIRDAARQLGTTEAEIVAAFTGSSVIRLENKFPELWKRMPELGYIMALTRNESCVHERKGVFEKVGINSRHVGVVVGDDIDMRMFFERWAFGFAVFENEAAAFKKSIQVFDHQGTAVVKIFLQENSNHEAFETLAREFEDTLQLPALAIRPADPAPVYNDDQVEVNTFREDWSALKDTHDFFPMLKKHNVSRLHALRIAGDFARQVANDQVKSLLQLAAEREMEIMVFVSNHGNIQIHTGPVKKIVEIPGWINVMDAAFNLHLKLDDIASTWVVKKPTTDGLVHSLEIFDANGNMAVQFFGKRKPGTAELPAWTELVTGLQ</sequence>
<dbReference type="CDD" id="cd16830">
    <property type="entry name" value="HemS-like_N"/>
    <property type="match status" value="1"/>
</dbReference>
<dbReference type="AlphaFoldDB" id="A0A1V9FJM6"/>
<dbReference type="Gene3D" id="3.40.1570.10">
    <property type="entry name" value="HemS/ChuS/ChuX like domains"/>
    <property type="match status" value="2"/>
</dbReference>
<organism evidence="2 3">
    <name type="scientific">Niastella populi</name>
    <dbReference type="NCBI Taxonomy" id="550983"/>
    <lineage>
        <taxon>Bacteria</taxon>
        <taxon>Pseudomonadati</taxon>
        <taxon>Bacteroidota</taxon>
        <taxon>Chitinophagia</taxon>
        <taxon>Chitinophagales</taxon>
        <taxon>Chitinophagaceae</taxon>
        <taxon>Niastella</taxon>
    </lineage>
</organism>